<keyword evidence="2" id="KW-1185">Reference proteome</keyword>
<evidence type="ECO:0000313" key="2">
    <source>
        <dbReference type="Proteomes" id="UP001283361"/>
    </source>
</evidence>
<dbReference type="AlphaFoldDB" id="A0AAE0YGT6"/>
<evidence type="ECO:0000313" key="1">
    <source>
        <dbReference type="EMBL" id="KAK3744727.1"/>
    </source>
</evidence>
<accession>A0AAE0YGT6</accession>
<organism evidence="1 2">
    <name type="scientific">Elysia crispata</name>
    <name type="common">lettuce slug</name>
    <dbReference type="NCBI Taxonomy" id="231223"/>
    <lineage>
        <taxon>Eukaryota</taxon>
        <taxon>Metazoa</taxon>
        <taxon>Spiralia</taxon>
        <taxon>Lophotrochozoa</taxon>
        <taxon>Mollusca</taxon>
        <taxon>Gastropoda</taxon>
        <taxon>Heterobranchia</taxon>
        <taxon>Euthyneura</taxon>
        <taxon>Panpulmonata</taxon>
        <taxon>Sacoglossa</taxon>
        <taxon>Placobranchoidea</taxon>
        <taxon>Plakobranchidae</taxon>
        <taxon>Elysia</taxon>
    </lineage>
</organism>
<sequence length="187" mass="21205">MDHLKFTSQIGGSNGPGLWSFTVIHGLFEVHIPDWRIEWSGFRSLTVIHGPFEVHISDWRLEWSWLVGLSLLSIDYLKFTSQIGGSNGLALGSTSENGSYDGLDYSSFTVVHGPLEVHIRDCSGSLACSSFTLVHAPLVHISEWRLRWSGLSLFHSCPWSIRLSYPRHRLDIFARNLRTQPWQEIQG</sequence>
<comment type="caution">
    <text evidence="1">The sequence shown here is derived from an EMBL/GenBank/DDBJ whole genome shotgun (WGS) entry which is preliminary data.</text>
</comment>
<gene>
    <name evidence="1" type="ORF">RRG08_062375</name>
</gene>
<dbReference type="Proteomes" id="UP001283361">
    <property type="component" value="Unassembled WGS sequence"/>
</dbReference>
<protein>
    <submittedName>
        <fullName evidence="1">Uncharacterized protein</fullName>
    </submittedName>
</protein>
<proteinExistence type="predicted"/>
<dbReference type="EMBL" id="JAWDGP010006253">
    <property type="protein sequence ID" value="KAK3744727.1"/>
    <property type="molecule type" value="Genomic_DNA"/>
</dbReference>
<reference evidence="1" key="1">
    <citation type="journal article" date="2023" name="G3 (Bethesda)">
        <title>A reference genome for the long-term kleptoplast-retaining sea slug Elysia crispata morphotype clarki.</title>
        <authorList>
            <person name="Eastman K.E."/>
            <person name="Pendleton A.L."/>
            <person name="Shaikh M.A."/>
            <person name="Suttiyut T."/>
            <person name="Ogas R."/>
            <person name="Tomko P."/>
            <person name="Gavelis G."/>
            <person name="Widhalm J.R."/>
            <person name="Wisecaver J.H."/>
        </authorList>
    </citation>
    <scope>NUCLEOTIDE SEQUENCE</scope>
    <source>
        <strain evidence="1">ECLA1</strain>
    </source>
</reference>
<name>A0AAE0YGT6_9GAST</name>